<dbReference type="EMBL" id="NIQC01000036">
    <property type="protein sequence ID" value="OWZ82870.1"/>
    <property type="molecule type" value="Genomic_DNA"/>
</dbReference>
<comment type="function">
    <text evidence="7">Activator of cell division through the inhibition of FtsZ GTPase activity, therefore promoting FtsZ assembly into bundles of protofilaments necessary for the formation of the division Z ring. It is recruited early at mid-cell but it is not essential for cell division.</text>
</comment>
<keyword evidence="4 10" id="KW-0132">Cell division</keyword>
<dbReference type="Pfam" id="PF05164">
    <property type="entry name" value="ZapA"/>
    <property type="match status" value="1"/>
</dbReference>
<dbReference type="SUPFAM" id="SSF102829">
    <property type="entry name" value="Cell division protein ZapA-like"/>
    <property type="match status" value="1"/>
</dbReference>
<keyword evidence="5" id="KW-0717">Septation</keyword>
<protein>
    <recommendedName>
        <fullName evidence="2">Cell division protein ZapA</fullName>
    </recommendedName>
    <alternativeName>
        <fullName evidence="9">Z ring-associated protein ZapA</fullName>
    </alternativeName>
</protein>
<dbReference type="PANTHER" id="PTHR34981:SF1">
    <property type="entry name" value="CELL DIVISION PROTEIN ZAPA"/>
    <property type="match status" value="1"/>
</dbReference>
<dbReference type="OrthoDB" id="9808604at2"/>
<evidence type="ECO:0000256" key="9">
    <source>
        <dbReference type="ARBA" id="ARBA00033158"/>
    </source>
</evidence>
<comment type="caution">
    <text evidence="10">The sequence shown here is derived from an EMBL/GenBank/DDBJ whole genome shotgun (WGS) entry which is preliminary data.</text>
</comment>
<dbReference type="InterPro" id="IPR053712">
    <property type="entry name" value="Bac_CellDiv_Activator"/>
</dbReference>
<name>A0A226BXJ8_9FIRM</name>
<dbReference type="GO" id="GO:0000917">
    <property type="term" value="P:division septum assembly"/>
    <property type="evidence" value="ECO:0007669"/>
    <property type="project" value="UniProtKB-KW"/>
</dbReference>
<proteinExistence type="predicted"/>
<evidence type="ECO:0000256" key="8">
    <source>
        <dbReference type="ARBA" id="ARBA00026068"/>
    </source>
</evidence>
<evidence type="ECO:0000256" key="3">
    <source>
        <dbReference type="ARBA" id="ARBA00022490"/>
    </source>
</evidence>
<dbReference type="GO" id="GO:0043093">
    <property type="term" value="P:FtsZ-dependent cytokinesis"/>
    <property type="evidence" value="ECO:0007669"/>
    <property type="project" value="TreeGrafter"/>
</dbReference>
<dbReference type="GO" id="GO:0032153">
    <property type="term" value="C:cell division site"/>
    <property type="evidence" value="ECO:0007669"/>
    <property type="project" value="TreeGrafter"/>
</dbReference>
<evidence type="ECO:0000256" key="2">
    <source>
        <dbReference type="ARBA" id="ARBA00015195"/>
    </source>
</evidence>
<comment type="subcellular location">
    <subcellularLocation>
        <location evidence="1">Cytoplasm</location>
    </subcellularLocation>
</comment>
<keyword evidence="11" id="KW-1185">Reference proteome</keyword>
<comment type="subunit">
    <text evidence="8">Homodimer. Interacts with FtsZ.</text>
</comment>
<evidence type="ECO:0000256" key="4">
    <source>
        <dbReference type="ARBA" id="ARBA00022618"/>
    </source>
</evidence>
<dbReference type="AlphaFoldDB" id="A0A226BXJ8"/>
<gene>
    <name evidence="10" type="ORF">CDO51_11790</name>
</gene>
<dbReference type="PANTHER" id="PTHR34981">
    <property type="entry name" value="CELL DIVISION PROTEIN ZAPA"/>
    <property type="match status" value="1"/>
</dbReference>
<accession>A0A226BXJ8</accession>
<keyword evidence="3" id="KW-0963">Cytoplasm</keyword>
<dbReference type="InterPro" id="IPR036192">
    <property type="entry name" value="Cell_div_ZapA-like_sf"/>
</dbReference>
<dbReference type="Proteomes" id="UP000214588">
    <property type="component" value="Unassembled WGS sequence"/>
</dbReference>
<dbReference type="GO" id="GO:0030428">
    <property type="term" value="C:cell septum"/>
    <property type="evidence" value="ECO:0007669"/>
    <property type="project" value="TreeGrafter"/>
</dbReference>
<evidence type="ECO:0000313" key="11">
    <source>
        <dbReference type="Proteomes" id="UP000214588"/>
    </source>
</evidence>
<dbReference type="InterPro" id="IPR007838">
    <property type="entry name" value="Cell_div_ZapA-like"/>
</dbReference>
<dbReference type="RefSeq" id="WP_089024434.1">
    <property type="nucleotide sequence ID" value="NZ_NIQC01000036.1"/>
</dbReference>
<evidence type="ECO:0000256" key="7">
    <source>
        <dbReference type="ARBA" id="ARBA00024910"/>
    </source>
</evidence>
<evidence type="ECO:0000256" key="6">
    <source>
        <dbReference type="ARBA" id="ARBA00023306"/>
    </source>
</evidence>
<dbReference type="GO" id="GO:0000921">
    <property type="term" value="P:septin ring assembly"/>
    <property type="evidence" value="ECO:0007669"/>
    <property type="project" value="TreeGrafter"/>
</dbReference>
<reference evidence="10 11" key="1">
    <citation type="submission" date="2017-06" db="EMBL/GenBank/DDBJ databases">
        <title>Draft Genome Sequence of Natranaerobius trueperi halophilic, alkalithermophilic bacteria from soda lakes.</title>
        <authorList>
            <person name="Zhao B."/>
        </authorList>
    </citation>
    <scope>NUCLEOTIDE SEQUENCE [LARGE SCALE GENOMIC DNA]</scope>
    <source>
        <strain evidence="10 11">DSM 18760</strain>
    </source>
</reference>
<evidence type="ECO:0000256" key="1">
    <source>
        <dbReference type="ARBA" id="ARBA00004496"/>
    </source>
</evidence>
<dbReference type="GO" id="GO:0005829">
    <property type="term" value="C:cytosol"/>
    <property type="evidence" value="ECO:0007669"/>
    <property type="project" value="TreeGrafter"/>
</dbReference>
<evidence type="ECO:0000256" key="5">
    <source>
        <dbReference type="ARBA" id="ARBA00023210"/>
    </source>
</evidence>
<evidence type="ECO:0000313" key="10">
    <source>
        <dbReference type="EMBL" id="OWZ82870.1"/>
    </source>
</evidence>
<keyword evidence="6" id="KW-0131">Cell cycle</keyword>
<sequence length="90" mass="10484">MESDKKHRTEVKIFGEHYTLKSSKEPEYMQKVAVTVDETMNHIAENKPRLSLHQIAVLAAVNLADEYLKLEEEYYNLMELVDEEIDSKKG</sequence>
<dbReference type="Gene3D" id="6.10.250.790">
    <property type="match status" value="1"/>
</dbReference>
<organism evidence="10 11">
    <name type="scientific">Natranaerobius trueperi</name>
    <dbReference type="NCBI Taxonomy" id="759412"/>
    <lineage>
        <taxon>Bacteria</taxon>
        <taxon>Bacillati</taxon>
        <taxon>Bacillota</taxon>
        <taxon>Clostridia</taxon>
        <taxon>Natranaerobiales</taxon>
        <taxon>Natranaerobiaceae</taxon>
        <taxon>Natranaerobius</taxon>
    </lineage>
</organism>